<dbReference type="EMBL" id="JAPDPI010000019">
    <property type="protein sequence ID" value="MCW3806069.1"/>
    <property type="molecule type" value="Genomic_DNA"/>
</dbReference>
<comment type="caution">
    <text evidence="7">The sequence shown here is derived from an EMBL/GenBank/DDBJ whole genome shotgun (WGS) entry which is preliminary data.</text>
</comment>
<dbReference type="InterPro" id="IPR015422">
    <property type="entry name" value="PyrdxlP-dep_Trfase_small"/>
</dbReference>
<reference evidence="7" key="1">
    <citation type="submission" date="2022-10" db="EMBL/GenBank/DDBJ databases">
        <authorList>
            <person name="Yu W.X."/>
        </authorList>
    </citation>
    <scope>NUCLEOTIDE SEQUENCE</scope>
    <source>
        <strain evidence="7">D04</strain>
    </source>
</reference>
<dbReference type="InterPro" id="IPR015424">
    <property type="entry name" value="PyrdxlP-dep_Trfase"/>
</dbReference>
<dbReference type="Proteomes" id="UP001207408">
    <property type="component" value="Unassembled WGS sequence"/>
</dbReference>
<dbReference type="InterPro" id="IPR050087">
    <property type="entry name" value="AON_synthase_class-II"/>
</dbReference>
<protein>
    <submittedName>
        <fullName evidence="7">Aminotransferase class I/II-fold pyridoxal phosphate-dependent enzyme</fullName>
    </submittedName>
</protein>
<evidence type="ECO:0000259" key="6">
    <source>
        <dbReference type="Pfam" id="PF00155"/>
    </source>
</evidence>
<keyword evidence="8" id="KW-1185">Reference proteome</keyword>
<dbReference type="CDD" id="cd06454">
    <property type="entry name" value="KBL_like"/>
    <property type="match status" value="1"/>
</dbReference>
<dbReference type="InterPro" id="IPR004839">
    <property type="entry name" value="Aminotransferase_I/II_large"/>
</dbReference>
<evidence type="ECO:0000256" key="3">
    <source>
        <dbReference type="ARBA" id="ARBA00022679"/>
    </source>
</evidence>
<evidence type="ECO:0000256" key="2">
    <source>
        <dbReference type="ARBA" id="ARBA00005189"/>
    </source>
</evidence>
<dbReference type="InterPro" id="IPR001917">
    <property type="entry name" value="Aminotrans_II_pyridoxalP_BS"/>
</dbReference>
<evidence type="ECO:0000256" key="4">
    <source>
        <dbReference type="ARBA" id="ARBA00022898"/>
    </source>
</evidence>
<dbReference type="PROSITE" id="PS00599">
    <property type="entry name" value="AA_TRANSFER_CLASS_2"/>
    <property type="match status" value="1"/>
</dbReference>
<proteinExistence type="inferred from homology"/>
<keyword evidence="3" id="KW-0808">Transferase</keyword>
<dbReference type="Gene3D" id="3.40.640.10">
    <property type="entry name" value="Type I PLP-dependent aspartate aminotransferase-like (Major domain)"/>
    <property type="match status" value="1"/>
</dbReference>
<evidence type="ECO:0000313" key="8">
    <source>
        <dbReference type="Proteomes" id="UP001207408"/>
    </source>
</evidence>
<comment type="pathway">
    <text evidence="2">Lipid metabolism.</text>
</comment>
<accession>A0AAE3MEJ1</accession>
<sequence length="421" mass="47051">MEKQFMSMREFIDIPDMDTHASVENFERFKEQFNHNKTYPYGFMAQSAVGNKMTVKDYYTHEVFETTSFVSNNYLGLSQHPKVKQAAKDAIDKYGAGTCAAPPIGGYIDIHKELEEKLARLHGQEKAILFTSGYSANIGVFQNMFNKADIVFADMYVHASIYDGLRNNTNVKIYKHNDMNYLELVLKRSQGKYRNMTIVVDGVFSQDGDLAKLPDICDLAEKYGAMVFVDDAHGAGVLGKDGKGTLDHFGVENRVDLVIGTFSKSMGTAGGYIAGSEKLIEYMRHFSRSNIFSVSVAPAVVAAASKAVDLFSEEPEHIKNLWKNTHYLKTKLADMGYDTGHSETPITPLMIRDDEKTLSTARKLLENGIYVVPAIYPAVKINDSRFRVSVTAQHTLSDLDKFCNLLAKINNEYGLGISRNT</sequence>
<evidence type="ECO:0000256" key="1">
    <source>
        <dbReference type="ARBA" id="ARBA00001933"/>
    </source>
</evidence>
<name>A0AAE3MEJ1_9BACT</name>
<dbReference type="GO" id="GO:0030170">
    <property type="term" value="F:pyridoxal phosphate binding"/>
    <property type="evidence" value="ECO:0007669"/>
    <property type="project" value="InterPro"/>
</dbReference>
<evidence type="ECO:0000256" key="5">
    <source>
        <dbReference type="RuleBase" id="RU003693"/>
    </source>
</evidence>
<feature type="domain" description="Aminotransferase class I/classII large" evidence="6">
    <location>
        <begin position="69"/>
        <end position="404"/>
    </location>
</feature>
<gene>
    <name evidence="7" type="ORF">OM074_10555</name>
</gene>
<keyword evidence="7" id="KW-0032">Aminotransferase</keyword>
<dbReference type="RefSeq" id="WP_301199441.1">
    <property type="nucleotide sequence ID" value="NZ_JAPDPI010000019.1"/>
</dbReference>
<evidence type="ECO:0000313" key="7">
    <source>
        <dbReference type="EMBL" id="MCW3806069.1"/>
    </source>
</evidence>
<dbReference type="Pfam" id="PF00155">
    <property type="entry name" value="Aminotran_1_2"/>
    <property type="match status" value="1"/>
</dbReference>
<comment type="similarity">
    <text evidence="5">Belongs to the class-II pyridoxal-phosphate-dependent aminotransferase family.</text>
</comment>
<dbReference type="GO" id="GO:0008483">
    <property type="term" value="F:transaminase activity"/>
    <property type="evidence" value="ECO:0007669"/>
    <property type="project" value="UniProtKB-KW"/>
</dbReference>
<dbReference type="AlphaFoldDB" id="A0AAE3MEJ1"/>
<dbReference type="InterPro" id="IPR015421">
    <property type="entry name" value="PyrdxlP-dep_Trfase_major"/>
</dbReference>
<dbReference type="PANTHER" id="PTHR13693">
    <property type="entry name" value="CLASS II AMINOTRANSFERASE/8-AMINO-7-OXONONANOATE SYNTHASE"/>
    <property type="match status" value="1"/>
</dbReference>
<keyword evidence="4 5" id="KW-0663">Pyridoxal phosphate</keyword>
<dbReference type="SUPFAM" id="SSF53383">
    <property type="entry name" value="PLP-dependent transferases"/>
    <property type="match status" value="1"/>
</dbReference>
<comment type="cofactor">
    <cofactor evidence="1 5">
        <name>pyridoxal 5'-phosphate</name>
        <dbReference type="ChEBI" id="CHEBI:597326"/>
    </cofactor>
</comment>
<dbReference type="Gene3D" id="3.90.1150.10">
    <property type="entry name" value="Aspartate Aminotransferase, domain 1"/>
    <property type="match status" value="1"/>
</dbReference>
<organism evidence="7 8">
    <name type="scientific">Plebeiibacterium marinum</name>
    <dbReference type="NCBI Taxonomy" id="2992111"/>
    <lineage>
        <taxon>Bacteria</taxon>
        <taxon>Pseudomonadati</taxon>
        <taxon>Bacteroidota</taxon>
        <taxon>Bacteroidia</taxon>
        <taxon>Marinilabiliales</taxon>
        <taxon>Marinilabiliaceae</taxon>
        <taxon>Plebeiibacterium</taxon>
    </lineage>
</organism>